<evidence type="ECO:0000256" key="7">
    <source>
        <dbReference type="SAM" id="Phobius"/>
    </source>
</evidence>
<dbReference type="InterPro" id="IPR036987">
    <property type="entry name" value="SRA-YDG_sf"/>
</dbReference>
<comment type="caution">
    <text evidence="10">The sequence shown here is derived from an EMBL/GenBank/DDBJ whole genome shotgun (WGS) entry which is preliminary data.</text>
</comment>
<dbReference type="SMART" id="SM00468">
    <property type="entry name" value="PreSET"/>
    <property type="match status" value="1"/>
</dbReference>
<keyword evidence="7" id="KW-0472">Membrane</keyword>
<dbReference type="PROSITE" id="PS51575">
    <property type="entry name" value="SAM_MT43_SUVAR39_2"/>
    <property type="match status" value="1"/>
</dbReference>
<evidence type="ECO:0000259" key="8">
    <source>
        <dbReference type="PROSITE" id="PS50867"/>
    </source>
</evidence>
<dbReference type="InterPro" id="IPR025794">
    <property type="entry name" value="H3-K9-MeTrfase_plant"/>
</dbReference>
<dbReference type="InterPro" id="IPR007728">
    <property type="entry name" value="Pre-SET_dom"/>
</dbReference>
<dbReference type="Gene3D" id="2.170.270.10">
    <property type="entry name" value="SET domain"/>
    <property type="match status" value="1"/>
</dbReference>
<evidence type="ECO:0000256" key="3">
    <source>
        <dbReference type="ARBA" id="ARBA00022853"/>
    </source>
</evidence>
<keyword evidence="11" id="KW-1185">Reference proteome</keyword>
<dbReference type="Proteomes" id="UP001370490">
    <property type="component" value="Unassembled WGS sequence"/>
</dbReference>
<comment type="subcellular location">
    <subcellularLocation>
        <location evidence="1">Chromosome</location>
    </subcellularLocation>
    <subcellularLocation>
        <location evidence="5">Nucleus</location>
    </subcellularLocation>
</comment>
<dbReference type="Gene3D" id="2.30.280.10">
    <property type="entry name" value="SRA-YDG"/>
    <property type="match status" value="1"/>
</dbReference>
<evidence type="ECO:0000313" key="11">
    <source>
        <dbReference type="Proteomes" id="UP001370490"/>
    </source>
</evidence>
<evidence type="ECO:0000256" key="2">
    <source>
        <dbReference type="ARBA" id="ARBA00022454"/>
    </source>
</evidence>
<evidence type="ECO:0000259" key="9">
    <source>
        <dbReference type="PROSITE" id="PS51015"/>
    </source>
</evidence>
<evidence type="ECO:0000256" key="6">
    <source>
        <dbReference type="SAM" id="MobiDB-lite"/>
    </source>
</evidence>
<feature type="domain" description="YDG" evidence="9">
    <location>
        <begin position="226"/>
        <end position="374"/>
    </location>
</feature>
<organism evidence="10 11">
    <name type="scientific">Dillenia turbinata</name>
    <dbReference type="NCBI Taxonomy" id="194707"/>
    <lineage>
        <taxon>Eukaryota</taxon>
        <taxon>Viridiplantae</taxon>
        <taxon>Streptophyta</taxon>
        <taxon>Embryophyta</taxon>
        <taxon>Tracheophyta</taxon>
        <taxon>Spermatophyta</taxon>
        <taxon>Magnoliopsida</taxon>
        <taxon>eudicotyledons</taxon>
        <taxon>Gunneridae</taxon>
        <taxon>Pentapetalae</taxon>
        <taxon>Dilleniales</taxon>
        <taxon>Dilleniaceae</taxon>
        <taxon>Dillenia</taxon>
    </lineage>
</organism>
<dbReference type="GO" id="GO:0008270">
    <property type="term" value="F:zinc ion binding"/>
    <property type="evidence" value="ECO:0007669"/>
    <property type="project" value="InterPro"/>
</dbReference>
<feature type="compositionally biased region" description="Polar residues" evidence="6">
    <location>
        <begin position="64"/>
        <end position="81"/>
    </location>
</feature>
<dbReference type="SUPFAM" id="SSF88697">
    <property type="entry name" value="PUA domain-like"/>
    <property type="match status" value="1"/>
</dbReference>
<dbReference type="EMBL" id="JBAMMX010000013">
    <property type="protein sequence ID" value="KAK6928936.1"/>
    <property type="molecule type" value="Genomic_DNA"/>
</dbReference>
<dbReference type="GO" id="GO:0005634">
    <property type="term" value="C:nucleus"/>
    <property type="evidence" value="ECO:0007669"/>
    <property type="project" value="UniProtKB-SubCell"/>
</dbReference>
<dbReference type="Pfam" id="PF05033">
    <property type="entry name" value="Pre-SET"/>
    <property type="match status" value="1"/>
</dbReference>
<feature type="region of interest" description="Disordered" evidence="6">
    <location>
        <begin position="60"/>
        <end position="133"/>
    </location>
</feature>
<dbReference type="PROSITE" id="PS50867">
    <property type="entry name" value="PRE_SET"/>
    <property type="match status" value="1"/>
</dbReference>
<protein>
    <submittedName>
        <fullName evidence="10">Pre-SET domain</fullName>
    </submittedName>
</protein>
<dbReference type="PANTHER" id="PTHR45660">
    <property type="entry name" value="HISTONE-LYSINE N-METHYLTRANSFERASE SETMAR"/>
    <property type="match status" value="1"/>
</dbReference>
<dbReference type="InterPro" id="IPR015947">
    <property type="entry name" value="PUA-like_sf"/>
</dbReference>
<reference evidence="10 11" key="1">
    <citation type="submission" date="2023-12" db="EMBL/GenBank/DDBJ databases">
        <title>A high-quality genome assembly for Dillenia turbinata (Dilleniales).</title>
        <authorList>
            <person name="Chanderbali A."/>
        </authorList>
    </citation>
    <scope>NUCLEOTIDE SEQUENCE [LARGE SCALE GENOMIC DNA]</scope>
    <source>
        <strain evidence="10">LSX21</strain>
        <tissue evidence="10">Leaf</tissue>
    </source>
</reference>
<dbReference type="InterPro" id="IPR003105">
    <property type="entry name" value="SRA_YDG"/>
</dbReference>
<dbReference type="GO" id="GO:0042054">
    <property type="term" value="F:histone methyltransferase activity"/>
    <property type="evidence" value="ECO:0007669"/>
    <property type="project" value="InterPro"/>
</dbReference>
<dbReference type="InterPro" id="IPR051357">
    <property type="entry name" value="H3K9_HMTase_SUVAR3-9"/>
</dbReference>
<sequence>MEGGSTQNSGHPSSFDKSRVWDVKPLRCLVPVFPSPPHAPPFVCSPPFGPYPPGFTPFYPFNVPQGSQNLHEEPNPSQATPTPMPAPLRSFRTPFPGDSNGDIGGASAMDEDGGYVSARKKGSSSGLGSSQKRPKKSWGIEFLVSGDGGKGMTESYAGSFSLAQQDDGNRELVCSTLLRFDALRRRLCQLEDSKQINMGPIKRADLKAGNVLMNKGVRTNKKKRIGVVPGVEIGDIFFFRFEMCLVGLHAQSMAGIDYMFLKGGTEEEPAAISIVSSGGYDDDVEDSDVLIYSGQGGNVNRKDKEVADQKLERGNLALDRSTRRANEVRVIRGLKDIWNPLTRVYVYDGLYKIEESWVEKGKSGHNIFKYKLVRLPGQAYAFALWKSIQKWRDGLSSRVGLVLPDLTSGAEAIPVSLVNDVDSEKGPDHFDYTTTLKYSKSFNLSQPSSNCDCRNACSPGDMKCACITRNGGDFPYTGTGVLVSRKPLLHECGPTCLCFSSCKNKVSQTGLKVHLEVFKTKDRGWGLRSWDPIRAGGFICEYAGEVIDKARAMQEGEGEKNEYIFDTSRKYNSFKWNNDPALLGEASTDDSEEFNLPSPLIISAKNIGNVARVRRQKKEMFLWIIEVQRLLWLTMKEQSMGKAWCHLGLSWFRGETSVSVKTAVYDKSPEGGKPTCGDMLKGKVKKAIVTCTSKIMKTVSTVTERLESEIPVTEEAVNDNGKEKTLMMLDVTYFHVLFLTASGLNTGALALSIVQMPDSAKDMQQKSNRSLS</sequence>
<keyword evidence="4 5" id="KW-0539">Nucleus</keyword>
<keyword evidence="7" id="KW-1133">Transmembrane helix</keyword>
<accession>A0AAN8Z8J7</accession>
<name>A0AAN8Z8J7_9MAGN</name>
<dbReference type="PROSITE" id="PS51015">
    <property type="entry name" value="YDG"/>
    <property type="match status" value="1"/>
</dbReference>
<dbReference type="GO" id="GO:0005694">
    <property type="term" value="C:chromosome"/>
    <property type="evidence" value="ECO:0007669"/>
    <property type="project" value="UniProtKB-SubCell"/>
</dbReference>
<proteinExistence type="predicted"/>
<gene>
    <name evidence="10" type="ORF">RJ641_005141</name>
</gene>
<dbReference type="Pfam" id="PF02182">
    <property type="entry name" value="SAD_SRA"/>
    <property type="match status" value="1"/>
</dbReference>
<keyword evidence="2" id="KW-0158">Chromosome</keyword>
<evidence type="ECO:0000313" key="10">
    <source>
        <dbReference type="EMBL" id="KAK6928936.1"/>
    </source>
</evidence>
<dbReference type="SUPFAM" id="SSF82199">
    <property type="entry name" value="SET domain"/>
    <property type="match status" value="1"/>
</dbReference>
<feature type="transmembrane region" description="Helical" evidence="7">
    <location>
        <begin position="733"/>
        <end position="754"/>
    </location>
</feature>
<evidence type="ECO:0000256" key="5">
    <source>
        <dbReference type="PROSITE-ProRule" id="PRU00358"/>
    </source>
</evidence>
<evidence type="ECO:0000256" key="1">
    <source>
        <dbReference type="ARBA" id="ARBA00004286"/>
    </source>
</evidence>
<dbReference type="SMART" id="SM00466">
    <property type="entry name" value="SRA"/>
    <property type="match status" value="1"/>
</dbReference>
<evidence type="ECO:0000256" key="4">
    <source>
        <dbReference type="ARBA" id="ARBA00023242"/>
    </source>
</evidence>
<dbReference type="PANTHER" id="PTHR45660:SF73">
    <property type="entry name" value="HISTONE-LYSINE N-METHYLTRANSFERASE, H3 LYSINE-9 SPECIFIC SUVH1"/>
    <property type="match status" value="1"/>
</dbReference>
<dbReference type="AlphaFoldDB" id="A0AAN8Z8J7"/>
<keyword evidence="7" id="KW-0812">Transmembrane</keyword>
<keyword evidence="3" id="KW-0156">Chromatin regulator</keyword>
<dbReference type="InterPro" id="IPR046341">
    <property type="entry name" value="SET_dom_sf"/>
</dbReference>
<feature type="domain" description="Pre-SET" evidence="8">
    <location>
        <begin position="449"/>
        <end position="510"/>
    </location>
</feature>
<dbReference type="GO" id="GO:0003690">
    <property type="term" value="F:double-stranded DNA binding"/>
    <property type="evidence" value="ECO:0007669"/>
    <property type="project" value="TreeGrafter"/>
</dbReference>
<dbReference type="FunFam" id="2.30.280.10:FF:000003">
    <property type="entry name" value="Histone-lysine N-methyltransferase, H3 lysine-9 specific SUVH5"/>
    <property type="match status" value="1"/>
</dbReference>